<proteinExistence type="predicted"/>
<name>A0A9N9NVM9_9GLOM</name>
<reference evidence="1" key="1">
    <citation type="submission" date="2021-06" db="EMBL/GenBank/DDBJ databases">
        <authorList>
            <person name="Kallberg Y."/>
            <person name="Tangrot J."/>
            <person name="Rosling A."/>
        </authorList>
    </citation>
    <scope>NUCLEOTIDE SEQUENCE</scope>
    <source>
        <strain evidence="1">UK204</strain>
    </source>
</reference>
<gene>
    <name evidence="1" type="ORF">FCALED_LOCUS17855</name>
</gene>
<feature type="non-terminal residue" evidence="1">
    <location>
        <position position="61"/>
    </location>
</feature>
<evidence type="ECO:0000313" key="1">
    <source>
        <dbReference type="EMBL" id="CAG8776419.1"/>
    </source>
</evidence>
<sequence length="61" mass="7574">GYEREDVMAYRKIFLEQMNNFEYRMPIFLEDNLEKIIWPDNNIQRLILITHDKCIFSAYDR</sequence>
<keyword evidence="2" id="KW-1185">Reference proteome</keyword>
<dbReference type="Proteomes" id="UP000789570">
    <property type="component" value="Unassembled WGS sequence"/>
</dbReference>
<dbReference type="OrthoDB" id="2418550at2759"/>
<evidence type="ECO:0000313" key="2">
    <source>
        <dbReference type="Proteomes" id="UP000789570"/>
    </source>
</evidence>
<organism evidence="1 2">
    <name type="scientific">Funneliformis caledonium</name>
    <dbReference type="NCBI Taxonomy" id="1117310"/>
    <lineage>
        <taxon>Eukaryota</taxon>
        <taxon>Fungi</taxon>
        <taxon>Fungi incertae sedis</taxon>
        <taxon>Mucoromycota</taxon>
        <taxon>Glomeromycotina</taxon>
        <taxon>Glomeromycetes</taxon>
        <taxon>Glomerales</taxon>
        <taxon>Glomeraceae</taxon>
        <taxon>Funneliformis</taxon>
    </lineage>
</organism>
<protein>
    <submittedName>
        <fullName evidence="1">9097_t:CDS:1</fullName>
    </submittedName>
</protein>
<dbReference type="EMBL" id="CAJVPQ010030222">
    <property type="protein sequence ID" value="CAG8776419.1"/>
    <property type="molecule type" value="Genomic_DNA"/>
</dbReference>
<feature type="non-terminal residue" evidence="1">
    <location>
        <position position="1"/>
    </location>
</feature>
<dbReference type="AlphaFoldDB" id="A0A9N9NVM9"/>
<comment type="caution">
    <text evidence="1">The sequence shown here is derived from an EMBL/GenBank/DDBJ whole genome shotgun (WGS) entry which is preliminary data.</text>
</comment>
<accession>A0A9N9NVM9</accession>